<protein>
    <submittedName>
        <fullName evidence="2">Uncharacterized protein</fullName>
    </submittedName>
</protein>
<dbReference type="Proteomes" id="UP000585609">
    <property type="component" value="Unassembled WGS sequence"/>
</dbReference>
<feature type="compositionally biased region" description="Basic and acidic residues" evidence="1">
    <location>
        <begin position="17"/>
        <end position="26"/>
    </location>
</feature>
<organism evidence="2 3">
    <name type="scientific">Candidatus Hakubella thermalkaliphila</name>
    <dbReference type="NCBI Taxonomy" id="2754717"/>
    <lineage>
        <taxon>Bacteria</taxon>
        <taxon>Bacillati</taxon>
        <taxon>Actinomycetota</taxon>
        <taxon>Actinomycetota incertae sedis</taxon>
        <taxon>Candidatus Hakubellales</taxon>
        <taxon>Candidatus Hakubellaceae</taxon>
        <taxon>Candidatus Hakubella</taxon>
    </lineage>
</organism>
<comment type="caution">
    <text evidence="2">The sequence shown here is derived from an EMBL/GenBank/DDBJ whole genome shotgun (WGS) entry which is preliminary data.</text>
</comment>
<evidence type="ECO:0000313" key="3">
    <source>
        <dbReference type="Proteomes" id="UP000585609"/>
    </source>
</evidence>
<gene>
    <name evidence="2" type="ORF">HKBW3S09_01008</name>
</gene>
<feature type="non-terminal residue" evidence="2">
    <location>
        <position position="26"/>
    </location>
</feature>
<dbReference type="EMBL" id="BLRW01000132">
    <property type="protein sequence ID" value="GFP23542.1"/>
    <property type="molecule type" value="Genomic_DNA"/>
</dbReference>
<name>A0A6V8NT80_9ACTN</name>
<accession>A0A6V8NT80</accession>
<proteinExistence type="predicted"/>
<dbReference type="AlphaFoldDB" id="A0A6V8NT80"/>
<sequence length="26" mass="2974">MGNEEKQGSKVVELEVEEKLEGQRLD</sequence>
<evidence type="ECO:0000256" key="1">
    <source>
        <dbReference type="SAM" id="MobiDB-lite"/>
    </source>
</evidence>
<evidence type="ECO:0000313" key="2">
    <source>
        <dbReference type="EMBL" id="GFP23542.1"/>
    </source>
</evidence>
<feature type="region of interest" description="Disordered" evidence="1">
    <location>
        <begin position="1"/>
        <end position="26"/>
    </location>
</feature>
<reference evidence="2 3" key="1">
    <citation type="journal article" date="2020" name="Front. Microbiol.">
        <title>Single-cell genomics of novel Actinobacteria with the Wood-Ljungdahl pathway discovered in a serpentinizing system.</title>
        <authorList>
            <person name="Merino N."/>
            <person name="Kawai M."/>
            <person name="Boyd E.S."/>
            <person name="Colman D.R."/>
            <person name="McGlynn S.E."/>
            <person name="Nealson K.H."/>
            <person name="Kurokawa K."/>
            <person name="Hongoh Y."/>
        </authorList>
    </citation>
    <scope>NUCLEOTIDE SEQUENCE [LARGE SCALE GENOMIC DNA]</scope>
    <source>
        <strain evidence="2 3">S09_30</strain>
    </source>
</reference>